<evidence type="ECO:0000256" key="11">
    <source>
        <dbReference type="ARBA" id="ARBA00049534"/>
    </source>
</evidence>
<comment type="pathway">
    <text evidence="2 12">Amino-acid biosynthesis; L-histidine biosynthesis; L-histidine from 5-phospho-alpha-D-ribose 1-diphosphate: step 5/9.</text>
</comment>
<accession>A0A1F7RIW4</accession>
<proteinExistence type="inferred from homology"/>
<evidence type="ECO:0000256" key="12">
    <source>
        <dbReference type="HAMAP-Rule" id="MF_00278"/>
    </source>
</evidence>
<dbReference type="Pfam" id="PF00117">
    <property type="entry name" value="GATase"/>
    <property type="match status" value="1"/>
</dbReference>
<comment type="function">
    <text evidence="12">IGPS catalyzes the conversion of PRFAR and glutamine to IGP, AICAR and glutamate. The HisH subunit catalyzes the hydrolysis of glutamine to glutamate and ammonia as part of the synthesis of IGP and AICAR. The resulting ammonia molecule is channeled to the active site of HisF.</text>
</comment>
<dbReference type="AlphaFoldDB" id="A0A1F7RIW4"/>
<dbReference type="HAMAP" id="MF_00278">
    <property type="entry name" value="HisH"/>
    <property type="match status" value="1"/>
</dbReference>
<evidence type="ECO:0000256" key="1">
    <source>
        <dbReference type="ARBA" id="ARBA00004496"/>
    </source>
</evidence>
<dbReference type="GO" id="GO:0000105">
    <property type="term" value="P:L-histidine biosynthetic process"/>
    <property type="evidence" value="ECO:0007669"/>
    <property type="project" value="UniProtKB-UniRule"/>
</dbReference>
<dbReference type="InterPro" id="IPR010139">
    <property type="entry name" value="Imidazole-glycPsynth_HisH"/>
</dbReference>
<dbReference type="Gene3D" id="3.40.50.880">
    <property type="match status" value="1"/>
</dbReference>
<evidence type="ECO:0000256" key="3">
    <source>
        <dbReference type="ARBA" id="ARBA00011152"/>
    </source>
</evidence>
<evidence type="ECO:0000256" key="9">
    <source>
        <dbReference type="ARBA" id="ARBA00023239"/>
    </source>
</evidence>
<feature type="active site" evidence="12 13">
    <location>
        <position position="191"/>
    </location>
</feature>
<comment type="catalytic activity">
    <reaction evidence="11 12">
        <text>L-glutamine + H2O = L-glutamate + NH4(+)</text>
        <dbReference type="Rhea" id="RHEA:15889"/>
        <dbReference type="ChEBI" id="CHEBI:15377"/>
        <dbReference type="ChEBI" id="CHEBI:28938"/>
        <dbReference type="ChEBI" id="CHEBI:29985"/>
        <dbReference type="ChEBI" id="CHEBI:58359"/>
        <dbReference type="EC" id="3.5.1.2"/>
    </reaction>
</comment>
<comment type="subcellular location">
    <subcellularLocation>
        <location evidence="1 12">Cytoplasm</location>
    </subcellularLocation>
</comment>
<keyword evidence="9 12" id="KW-0456">Lyase</keyword>
<dbReference type="EC" id="3.5.1.2" evidence="12"/>
<organism evidence="15 16">
    <name type="scientific">Candidatus Schekmanbacteria bacterium GWA2_38_11</name>
    <dbReference type="NCBI Taxonomy" id="1817876"/>
    <lineage>
        <taxon>Bacteria</taxon>
        <taxon>Candidatus Schekmaniibacteriota</taxon>
    </lineage>
</organism>
<dbReference type="InterPro" id="IPR017926">
    <property type="entry name" value="GATASE"/>
</dbReference>
<dbReference type="PANTHER" id="PTHR42701:SF1">
    <property type="entry name" value="IMIDAZOLE GLYCEROL PHOSPHATE SYNTHASE SUBUNIT HISH"/>
    <property type="match status" value="1"/>
</dbReference>
<evidence type="ECO:0000256" key="6">
    <source>
        <dbReference type="ARBA" id="ARBA00022801"/>
    </source>
</evidence>
<evidence type="ECO:0000256" key="5">
    <source>
        <dbReference type="ARBA" id="ARBA00022605"/>
    </source>
</evidence>
<dbReference type="NCBIfam" id="TIGR01855">
    <property type="entry name" value="IMP_synth_hisH"/>
    <property type="match status" value="1"/>
</dbReference>
<evidence type="ECO:0000313" key="15">
    <source>
        <dbReference type="EMBL" id="OGL41260.1"/>
    </source>
</evidence>
<dbReference type="Proteomes" id="UP000178526">
    <property type="component" value="Unassembled WGS sequence"/>
</dbReference>
<evidence type="ECO:0000313" key="16">
    <source>
        <dbReference type="Proteomes" id="UP000178526"/>
    </source>
</evidence>
<name>A0A1F7RIW4_9BACT</name>
<dbReference type="CDD" id="cd01748">
    <property type="entry name" value="GATase1_IGP_Synthase"/>
    <property type="match status" value="1"/>
</dbReference>
<dbReference type="SUPFAM" id="SSF52317">
    <property type="entry name" value="Class I glutamine amidotransferase-like"/>
    <property type="match status" value="1"/>
</dbReference>
<evidence type="ECO:0000256" key="13">
    <source>
        <dbReference type="PIRSR" id="PIRSR000495-1"/>
    </source>
</evidence>
<feature type="domain" description="Glutamine amidotransferase" evidence="14">
    <location>
        <begin position="4"/>
        <end position="206"/>
    </location>
</feature>
<keyword evidence="7 12" id="KW-0315">Glutamine amidotransferase</keyword>
<dbReference type="PANTHER" id="PTHR42701">
    <property type="entry name" value="IMIDAZOLE GLYCEROL PHOSPHATE SYNTHASE SUBUNIT HISH"/>
    <property type="match status" value="1"/>
</dbReference>
<dbReference type="FunFam" id="3.40.50.880:FF:000009">
    <property type="entry name" value="Imidazole glycerol phosphate synthase subunit HisH"/>
    <property type="match status" value="1"/>
</dbReference>
<dbReference type="PROSITE" id="PS51273">
    <property type="entry name" value="GATASE_TYPE_1"/>
    <property type="match status" value="1"/>
</dbReference>
<keyword evidence="8 12" id="KW-0368">Histidine biosynthesis</keyword>
<reference evidence="15 16" key="1">
    <citation type="journal article" date="2016" name="Nat. Commun.">
        <title>Thousands of microbial genomes shed light on interconnected biogeochemical processes in an aquifer system.</title>
        <authorList>
            <person name="Anantharaman K."/>
            <person name="Brown C.T."/>
            <person name="Hug L.A."/>
            <person name="Sharon I."/>
            <person name="Castelle C.J."/>
            <person name="Probst A.J."/>
            <person name="Thomas B.C."/>
            <person name="Singh A."/>
            <person name="Wilkins M.J."/>
            <person name="Karaoz U."/>
            <person name="Brodie E.L."/>
            <person name="Williams K.H."/>
            <person name="Hubbard S.S."/>
            <person name="Banfield J.F."/>
        </authorList>
    </citation>
    <scope>NUCLEOTIDE SEQUENCE [LARGE SCALE GENOMIC DNA]</scope>
</reference>
<evidence type="ECO:0000256" key="10">
    <source>
        <dbReference type="ARBA" id="ARBA00047838"/>
    </source>
</evidence>
<evidence type="ECO:0000259" key="14">
    <source>
        <dbReference type="Pfam" id="PF00117"/>
    </source>
</evidence>
<dbReference type="PIRSF" id="PIRSF000495">
    <property type="entry name" value="Amidotransf_hisH"/>
    <property type="match status" value="1"/>
</dbReference>
<evidence type="ECO:0000256" key="4">
    <source>
        <dbReference type="ARBA" id="ARBA00022490"/>
    </source>
</evidence>
<evidence type="ECO:0000256" key="2">
    <source>
        <dbReference type="ARBA" id="ARBA00005091"/>
    </source>
</evidence>
<dbReference type="InterPro" id="IPR029062">
    <property type="entry name" value="Class_I_gatase-like"/>
</dbReference>
<dbReference type="EC" id="4.3.2.10" evidence="12"/>
<dbReference type="UniPathway" id="UPA00031">
    <property type="reaction ID" value="UER00010"/>
</dbReference>
<keyword evidence="5 12" id="KW-0028">Amino-acid biosynthesis</keyword>
<dbReference type="GO" id="GO:0005737">
    <property type="term" value="C:cytoplasm"/>
    <property type="evidence" value="ECO:0007669"/>
    <property type="project" value="UniProtKB-SubCell"/>
</dbReference>
<evidence type="ECO:0000256" key="7">
    <source>
        <dbReference type="ARBA" id="ARBA00022962"/>
    </source>
</evidence>
<keyword evidence="6 12" id="KW-0378">Hydrolase</keyword>
<protein>
    <recommendedName>
        <fullName evidence="12">Imidazole glycerol phosphate synthase subunit HisH</fullName>
        <ecNumber evidence="12">4.3.2.10</ecNumber>
    </recommendedName>
    <alternativeName>
        <fullName evidence="12">IGP synthase glutaminase subunit</fullName>
        <ecNumber evidence="12">3.5.1.2</ecNumber>
    </alternativeName>
    <alternativeName>
        <fullName evidence="12">IGP synthase subunit HisH</fullName>
    </alternativeName>
    <alternativeName>
        <fullName evidence="12">ImGP synthase subunit HisH</fullName>
        <shortName evidence="12">IGPS subunit HisH</shortName>
    </alternativeName>
</protein>
<comment type="catalytic activity">
    <reaction evidence="10 12">
        <text>5-[(5-phospho-1-deoxy-D-ribulos-1-ylimino)methylamino]-1-(5-phospho-beta-D-ribosyl)imidazole-4-carboxamide + L-glutamine = D-erythro-1-(imidazol-4-yl)glycerol 3-phosphate + 5-amino-1-(5-phospho-beta-D-ribosyl)imidazole-4-carboxamide + L-glutamate + H(+)</text>
        <dbReference type="Rhea" id="RHEA:24793"/>
        <dbReference type="ChEBI" id="CHEBI:15378"/>
        <dbReference type="ChEBI" id="CHEBI:29985"/>
        <dbReference type="ChEBI" id="CHEBI:58278"/>
        <dbReference type="ChEBI" id="CHEBI:58359"/>
        <dbReference type="ChEBI" id="CHEBI:58475"/>
        <dbReference type="ChEBI" id="CHEBI:58525"/>
        <dbReference type="EC" id="4.3.2.10"/>
    </reaction>
</comment>
<dbReference type="EMBL" id="MGDB01000073">
    <property type="protein sequence ID" value="OGL41260.1"/>
    <property type="molecule type" value="Genomic_DNA"/>
</dbReference>
<dbReference type="GO" id="GO:0004359">
    <property type="term" value="F:glutaminase activity"/>
    <property type="evidence" value="ECO:0007669"/>
    <property type="project" value="UniProtKB-EC"/>
</dbReference>
<keyword evidence="4 12" id="KW-0963">Cytoplasm</keyword>
<gene>
    <name evidence="12" type="primary">hisH</name>
    <name evidence="15" type="ORF">A2042_04440</name>
</gene>
<feature type="active site" evidence="12 13">
    <location>
        <position position="193"/>
    </location>
</feature>
<sequence length="215" mass="24339">MIAIIDYGMGNLRSVEKAFEKLKFDALVTRDRSDIERADAILLPGVGAFKDCMDNLTSLNLVEPVIEGVKKGKPFLGICLGLQLLFSESEEFGLHKGLDIIKGRVKRFPKNLSDLGSTNRKLKIPHMGWNRIKIIKRAPIYEGINDESYFYFVHSYYVILEDERAAASETSYGIKFVSSIWKDNIFATQFHPEKSQKIGLAILKNFGNLVKKGNY</sequence>
<feature type="active site" description="Nucleophile" evidence="12 13">
    <location>
        <position position="79"/>
    </location>
</feature>
<dbReference type="GO" id="GO:0000107">
    <property type="term" value="F:imidazoleglycerol-phosphate synthase activity"/>
    <property type="evidence" value="ECO:0007669"/>
    <property type="project" value="UniProtKB-UniRule"/>
</dbReference>
<dbReference type="GO" id="GO:0016829">
    <property type="term" value="F:lyase activity"/>
    <property type="evidence" value="ECO:0007669"/>
    <property type="project" value="UniProtKB-KW"/>
</dbReference>
<keyword evidence="15" id="KW-0808">Transferase</keyword>
<comment type="caution">
    <text evidence="15">The sequence shown here is derived from an EMBL/GenBank/DDBJ whole genome shotgun (WGS) entry which is preliminary data.</text>
</comment>
<comment type="subunit">
    <text evidence="3 12">Heterodimer of HisH and HisF.</text>
</comment>
<evidence type="ECO:0000256" key="8">
    <source>
        <dbReference type="ARBA" id="ARBA00023102"/>
    </source>
</evidence>